<reference evidence="5 6" key="1">
    <citation type="submission" date="2017-03" db="EMBL/GenBank/DDBJ databases">
        <title>Genome sequence of Lactobacillus kimchii KACC 12383.</title>
        <authorList>
            <person name="Chun J."/>
        </authorList>
    </citation>
    <scope>NUCLEOTIDE SEQUENCE [LARGE SCALE GENOMIC DNA]</scope>
    <source>
        <strain evidence="5 6">KACC 12383</strain>
    </source>
</reference>
<dbReference type="GO" id="GO:0005829">
    <property type="term" value="C:cytosol"/>
    <property type="evidence" value="ECO:0007669"/>
    <property type="project" value="TreeGrafter"/>
</dbReference>
<dbReference type="EMBL" id="MXAL01000001">
    <property type="protein sequence ID" value="OWF34404.1"/>
    <property type="molecule type" value="Genomic_DNA"/>
</dbReference>
<dbReference type="GO" id="GO:0003700">
    <property type="term" value="F:DNA-binding transcription factor activity"/>
    <property type="evidence" value="ECO:0007669"/>
    <property type="project" value="InterPro"/>
</dbReference>
<evidence type="ECO:0000256" key="2">
    <source>
        <dbReference type="ARBA" id="ARBA00023125"/>
    </source>
</evidence>
<feature type="domain" description="HTH araC/xylS-type" evidence="4">
    <location>
        <begin position="223"/>
        <end position="321"/>
    </location>
</feature>
<sequence>MKLSISNQFQTFMNKMGLNINDILQEAGINKILWKETIELNNSEYWRLLDVLDSKTSDQNIIYLSQIEKMNTFMPSFFAAMTAQNGLEAIKRLAEYKFLIGPVKLTITTNEKNTSIHISGIDLQLELPRFTVMLEQLLILNLLRTGTSKTIVPIKVGSKYDYGTDIVDVLKMAPEKLMENEIIFDNNDLAQPFLSSNNVMWTFIRPELDRKKLEVKSDKSLEENIQALLIKRIPSGDFGIDEVSKNLNISKRTLQRNLKTLKTSFNEQVKYARQSLVNPLMKDETLTLIDISYLLGYSDPESFSRAFKNWYGKSPSIYREKILLK</sequence>
<dbReference type="PANTHER" id="PTHR47894">
    <property type="entry name" value="HTH-TYPE TRANSCRIPTIONAL REGULATOR GADX"/>
    <property type="match status" value="1"/>
</dbReference>
<dbReference type="PROSITE" id="PS01124">
    <property type="entry name" value="HTH_ARAC_FAMILY_2"/>
    <property type="match status" value="1"/>
</dbReference>
<evidence type="ECO:0000256" key="3">
    <source>
        <dbReference type="ARBA" id="ARBA00023163"/>
    </source>
</evidence>
<gene>
    <name evidence="5" type="ORF">LKACC12383_00317</name>
</gene>
<keyword evidence="1" id="KW-0805">Transcription regulation</keyword>
<evidence type="ECO:0000256" key="1">
    <source>
        <dbReference type="ARBA" id="ARBA00023015"/>
    </source>
</evidence>
<proteinExistence type="predicted"/>
<dbReference type="PRINTS" id="PR00032">
    <property type="entry name" value="HTHARAC"/>
</dbReference>
<dbReference type="Gene3D" id="1.10.10.60">
    <property type="entry name" value="Homeodomain-like"/>
    <property type="match status" value="1"/>
</dbReference>
<name>A0A210PD48_9LACO</name>
<dbReference type="PANTHER" id="PTHR47894:SF1">
    <property type="entry name" value="HTH-TYPE TRANSCRIPTIONAL REGULATOR VQSM"/>
    <property type="match status" value="1"/>
</dbReference>
<dbReference type="InterPro" id="IPR009057">
    <property type="entry name" value="Homeodomain-like_sf"/>
</dbReference>
<evidence type="ECO:0000313" key="6">
    <source>
        <dbReference type="Proteomes" id="UP000196649"/>
    </source>
</evidence>
<dbReference type="GO" id="GO:0000976">
    <property type="term" value="F:transcription cis-regulatory region binding"/>
    <property type="evidence" value="ECO:0007669"/>
    <property type="project" value="TreeGrafter"/>
</dbReference>
<evidence type="ECO:0000313" key="5">
    <source>
        <dbReference type="EMBL" id="OWF34404.1"/>
    </source>
</evidence>
<dbReference type="SUPFAM" id="SSF46689">
    <property type="entry name" value="Homeodomain-like"/>
    <property type="match status" value="1"/>
</dbReference>
<dbReference type="InterPro" id="IPR018060">
    <property type="entry name" value="HTH_AraC"/>
</dbReference>
<keyword evidence="3" id="KW-0804">Transcription</keyword>
<accession>A0A210PD48</accession>
<organism evidence="5 6">
    <name type="scientific">Companilactobacillus kimchii</name>
    <dbReference type="NCBI Taxonomy" id="2801452"/>
    <lineage>
        <taxon>Bacteria</taxon>
        <taxon>Bacillati</taxon>
        <taxon>Bacillota</taxon>
        <taxon>Bacilli</taxon>
        <taxon>Lactobacillales</taxon>
        <taxon>Lactobacillaceae</taxon>
        <taxon>Companilactobacillus</taxon>
    </lineage>
</organism>
<protein>
    <submittedName>
        <fullName evidence="5">Msm operon regulatory protein</fullName>
    </submittedName>
</protein>
<dbReference type="AlphaFoldDB" id="A0A210PD48"/>
<dbReference type="InterPro" id="IPR020449">
    <property type="entry name" value="Tscrpt_reg_AraC-type_HTH"/>
</dbReference>
<dbReference type="RefSeq" id="WP_054643714.1">
    <property type="nucleotide sequence ID" value="NZ_LNUB01000004.1"/>
</dbReference>
<dbReference type="Proteomes" id="UP000196649">
    <property type="component" value="Unassembled WGS sequence"/>
</dbReference>
<dbReference type="Pfam" id="PF12833">
    <property type="entry name" value="HTH_18"/>
    <property type="match status" value="1"/>
</dbReference>
<dbReference type="SMART" id="SM00342">
    <property type="entry name" value="HTH_ARAC"/>
    <property type="match status" value="1"/>
</dbReference>
<comment type="caution">
    <text evidence="5">The sequence shown here is derived from an EMBL/GenBank/DDBJ whole genome shotgun (WGS) entry which is preliminary data.</text>
</comment>
<keyword evidence="2" id="KW-0238">DNA-binding</keyword>
<evidence type="ECO:0000259" key="4">
    <source>
        <dbReference type="PROSITE" id="PS01124"/>
    </source>
</evidence>